<dbReference type="Proteomes" id="UP000019146">
    <property type="component" value="Chromosome 2"/>
</dbReference>
<dbReference type="AlphaFoldDB" id="A0A0P0RJ77"/>
<gene>
    <name evidence="1" type="ORF">K788_00000900</name>
</gene>
<dbReference type="KEGG" id="bcai:K788_00000900"/>
<sequence length="66" mass="7796">MLPKYGKRRFANRAFRFSFEHRVRSDLITHRLCQSNRRSGKNAEGFMHKAARQMRRMAGLNSGAER</sequence>
<organism evidence="1 2">
    <name type="scientific">Paraburkholderia caribensis MBA4</name>
    <dbReference type="NCBI Taxonomy" id="1323664"/>
    <lineage>
        <taxon>Bacteria</taxon>
        <taxon>Pseudomonadati</taxon>
        <taxon>Pseudomonadota</taxon>
        <taxon>Betaproteobacteria</taxon>
        <taxon>Burkholderiales</taxon>
        <taxon>Burkholderiaceae</taxon>
        <taxon>Paraburkholderia</taxon>
    </lineage>
</organism>
<dbReference type="EMBL" id="CP012747">
    <property type="protein sequence ID" value="ALL68814.1"/>
    <property type="molecule type" value="Genomic_DNA"/>
</dbReference>
<accession>A0A0P0RJ77</accession>
<reference evidence="1 2" key="1">
    <citation type="journal article" date="2014" name="Genome Announc.">
        <title>Draft Genome Sequence of the Haloacid-Degrading Burkholderia caribensis Strain MBA4.</title>
        <authorList>
            <person name="Pan Y."/>
            <person name="Kong K.F."/>
            <person name="Tsang J.S."/>
        </authorList>
    </citation>
    <scope>NUCLEOTIDE SEQUENCE [LARGE SCALE GENOMIC DNA]</scope>
    <source>
        <strain evidence="1 2">MBA4</strain>
    </source>
</reference>
<name>A0A0P0RJ77_9BURK</name>
<proteinExistence type="predicted"/>
<protein>
    <submittedName>
        <fullName evidence="1">Uncharacterized protein</fullName>
    </submittedName>
</protein>
<evidence type="ECO:0000313" key="1">
    <source>
        <dbReference type="EMBL" id="ALL68814.1"/>
    </source>
</evidence>
<evidence type="ECO:0000313" key="2">
    <source>
        <dbReference type="Proteomes" id="UP000019146"/>
    </source>
</evidence>